<evidence type="ECO:0000256" key="1">
    <source>
        <dbReference type="SAM" id="SignalP"/>
    </source>
</evidence>
<feature type="chain" id="PRO_5039323825" description="DUF3558 domain-containing protein" evidence="1">
    <location>
        <begin position="23"/>
        <end position="203"/>
    </location>
</feature>
<name>A0A3N0DSU9_9ACTN</name>
<dbReference type="PROSITE" id="PS51257">
    <property type="entry name" value="PROKAR_LIPOPROTEIN"/>
    <property type="match status" value="1"/>
</dbReference>
<dbReference type="AlphaFoldDB" id="A0A3N0DSU9"/>
<evidence type="ECO:0000313" key="3">
    <source>
        <dbReference type="Proteomes" id="UP000277094"/>
    </source>
</evidence>
<dbReference type="RefSeq" id="WP_123233181.1">
    <property type="nucleotide sequence ID" value="NZ_RJSG01000002.1"/>
</dbReference>
<proteinExistence type="predicted"/>
<evidence type="ECO:0008006" key="4">
    <source>
        <dbReference type="Google" id="ProtNLM"/>
    </source>
</evidence>
<protein>
    <recommendedName>
        <fullName evidence="4">DUF3558 domain-containing protein</fullName>
    </recommendedName>
</protein>
<organism evidence="2 3">
    <name type="scientific">Nocardioides marmorisolisilvae</name>
    <dbReference type="NCBI Taxonomy" id="1542737"/>
    <lineage>
        <taxon>Bacteria</taxon>
        <taxon>Bacillati</taxon>
        <taxon>Actinomycetota</taxon>
        <taxon>Actinomycetes</taxon>
        <taxon>Propionibacteriales</taxon>
        <taxon>Nocardioidaceae</taxon>
        <taxon>Nocardioides</taxon>
    </lineage>
</organism>
<reference evidence="2 3" key="1">
    <citation type="submission" date="2018-11" db="EMBL/GenBank/DDBJ databases">
        <authorList>
            <person name="Li F."/>
        </authorList>
    </citation>
    <scope>NUCLEOTIDE SEQUENCE [LARGE SCALE GENOMIC DNA]</scope>
    <source>
        <strain evidence="2 3">KIS18-7</strain>
    </source>
</reference>
<gene>
    <name evidence="2" type="ORF">EFL95_06240</name>
</gene>
<dbReference type="OrthoDB" id="3785371at2"/>
<sequence length="203" mass="21748">MRLLRPTALLGLILALVLTGCGGDQTPAAKPTTTPTSIARLDAGSMRVVRVAFCDLVPRTAVRSALGAGPTLSRSWRNGDRLREAGRQIGHEFGCAWFGPHRRAARAWVFAQPVRPTFATGLVRRAGQEHGCRGTASRLFGTPSVVQTCRVAPGVQRIRRAGLFGDTWLTCEVTGPVSTSLRARTDRWCVSVASALNAGRTSD</sequence>
<keyword evidence="3" id="KW-1185">Reference proteome</keyword>
<accession>A0A3N0DSU9</accession>
<evidence type="ECO:0000313" key="2">
    <source>
        <dbReference type="EMBL" id="RNL78680.1"/>
    </source>
</evidence>
<keyword evidence="1" id="KW-0732">Signal</keyword>
<dbReference type="Proteomes" id="UP000277094">
    <property type="component" value="Unassembled WGS sequence"/>
</dbReference>
<dbReference type="EMBL" id="RJSG01000002">
    <property type="protein sequence ID" value="RNL78680.1"/>
    <property type="molecule type" value="Genomic_DNA"/>
</dbReference>
<feature type="signal peptide" evidence="1">
    <location>
        <begin position="1"/>
        <end position="22"/>
    </location>
</feature>
<comment type="caution">
    <text evidence="2">The sequence shown here is derived from an EMBL/GenBank/DDBJ whole genome shotgun (WGS) entry which is preliminary data.</text>
</comment>